<dbReference type="AlphaFoldDB" id="A0A1D7XGS1"/>
<dbReference type="Pfam" id="PF12850">
    <property type="entry name" value="Metallophos_2"/>
    <property type="match status" value="1"/>
</dbReference>
<proteinExistence type="inferred from homology"/>
<keyword evidence="2" id="KW-0479">Metal-binding</keyword>
<dbReference type="KEGG" id="ctae:BGI42_01870"/>
<dbReference type="Proteomes" id="UP000094652">
    <property type="component" value="Chromosome"/>
</dbReference>
<dbReference type="GO" id="GO:0016787">
    <property type="term" value="F:hydrolase activity"/>
    <property type="evidence" value="ECO:0007669"/>
    <property type="project" value="UniProtKB-UniRule"/>
</dbReference>
<keyword evidence="5" id="KW-1185">Reference proteome</keyword>
<organism evidence="4 5">
    <name type="scientific">Clostridium taeniosporum</name>
    <dbReference type="NCBI Taxonomy" id="394958"/>
    <lineage>
        <taxon>Bacteria</taxon>
        <taxon>Bacillati</taxon>
        <taxon>Bacillota</taxon>
        <taxon>Clostridia</taxon>
        <taxon>Eubacteriales</taxon>
        <taxon>Clostridiaceae</taxon>
        <taxon>Clostridium</taxon>
    </lineage>
</organism>
<dbReference type="NCBIfam" id="TIGR00040">
    <property type="entry name" value="yfcE"/>
    <property type="match status" value="1"/>
</dbReference>
<dbReference type="SUPFAM" id="SSF56300">
    <property type="entry name" value="Metallo-dependent phosphatases"/>
    <property type="match status" value="1"/>
</dbReference>
<dbReference type="InterPro" id="IPR029052">
    <property type="entry name" value="Metallo-depent_PP-like"/>
</dbReference>
<reference evidence="5" key="1">
    <citation type="submission" date="2016-09" db="EMBL/GenBank/DDBJ databases">
        <title>Genomics of Clostridium taeniosporum, an organism which forms endospores with ribbon-like appendages.</title>
        <authorList>
            <person name="Walker J.R."/>
        </authorList>
    </citation>
    <scope>NUCLEOTIDE SEQUENCE [LARGE SCALE GENOMIC DNA]</scope>
    <source>
        <strain evidence="5">1/k</strain>
    </source>
</reference>
<evidence type="ECO:0000256" key="1">
    <source>
        <dbReference type="ARBA" id="ARBA00008950"/>
    </source>
</evidence>
<dbReference type="EC" id="3.1.4.-" evidence="2"/>
<evidence type="ECO:0000256" key="2">
    <source>
        <dbReference type="RuleBase" id="RU362039"/>
    </source>
</evidence>
<evidence type="ECO:0000313" key="5">
    <source>
        <dbReference type="Proteomes" id="UP000094652"/>
    </source>
</evidence>
<feature type="domain" description="Calcineurin-like phosphoesterase" evidence="3">
    <location>
        <begin position="1"/>
        <end position="146"/>
    </location>
</feature>
<dbReference type="GO" id="GO:0046872">
    <property type="term" value="F:metal ion binding"/>
    <property type="evidence" value="ECO:0007669"/>
    <property type="project" value="UniProtKB-KW"/>
</dbReference>
<dbReference type="Gene3D" id="3.60.21.10">
    <property type="match status" value="1"/>
</dbReference>
<name>A0A1D7XGS1_9CLOT</name>
<gene>
    <name evidence="4" type="ORF">BGI42_01870</name>
</gene>
<evidence type="ECO:0000313" key="4">
    <source>
        <dbReference type="EMBL" id="AOR22553.1"/>
    </source>
</evidence>
<dbReference type="OrthoDB" id="9800565at2"/>
<sequence length="159" mass="18165">MLIAVISDTHRMKNYINIAKKNINKADMVIHLGDNIEDAEEILKDFHGEVYIVSGNCDYSDKYPKEGILNIEDTRIFFTHGDLYGVKYGLNNIYYKTKELNADIGLFGHTHISMIERYDDVILMNPGSISLPRNNGRHIGFIEVEKGIEPSVYLENINV</sequence>
<dbReference type="PANTHER" id="PTHR11124">
    <property type="entry name" value="VACUOLAR SORTING PROTEIN VPS29"/>
    <property type="match status" value="1"/>
</dbReference>
<evidence type="ECO:0000259" key="3">
    <source>
        <dbReference type="Pfam" id="PF12850"/>
    </source>
</evidence>
<dbReference type="RefSeq" id="WP_069678714.1">
    <property type="nucleotide sequence ID" value="NZ_CP017253.2"/>
</dbReference>
<comment type="cofactor">
    <cofactor evidence="2">
        <name>a divalent metal cation</name>
        <dbReference type="ChEBI" id="CHEBI:60240"/>
    </cofactor>
</comment>
<dbReference type="STRING" id="394958.BGI42_01870"/>
<dbReference type="EMBL" id="CP017253">
    <property type="protein sequence ID" value="AOR22553.1"/>
    <property type="molecule type" value="Genomic_DNA"/>
</dbReference>
<comment type="similarity">
    <text evidence="1 2">Belongs to the metallophosphoesterase superfamily. YfcE family.</text>
</comment>
<dbReference type="InterPro" id="IPR024654">
    <property type="entry name" value="Calcineurin-like_PHP_lpxH"/>
</dbReference>
<accession>A0A1D7XGS1</accession>
<protein>
    <recommendedName>
        <fullName evidence="2">Phosphoesterase</fullName>
        <ecNumber evidence="2">3.1.4.-</ecNumber>
    </recommendedName>
</protein>
<dbReference type="InterPro" id="IPR000979">
    <property type="entry name" value="Phosphodiesterase_MJ0936/Vps29"/>
</dbReference>